<comment type="caution">
    <text evidence="2">The sequence shown here is derived from an EMBL/GenBank/DDBJ whole genome shotgun (WGS) entry which is preliminary data.</text>
</comment>
<name>A0ABS6EMM3_9CLOT</name>
<evidence type="ECO:0000256" key="1">
    <source>
        <dbReference type="SAM" id="Phobius"/>
    </source>
</evidence>
<proteinExistence type="predicted"/>
<dbReference type="EMBL" id="JAHLQF010000003">
    <property type="protein sequence ID" value="MBU5485665.1"/>
    <property type="molecule type" value="Genomic_DNA"/>
</dbReference>
<gene>
    <name evidence="2" type="ORF">KQI86_15200</name>
</gene>
<dbReference type="RefSeq" id="WP_216440193.1">
    <property type="nucleotide sequence ID" value="NZ_JAHLQF010000003.1"/>
</dbReference>
<protein>
    <recommendedName>
        <fullName evidence="4">YokE-like PH domain-containing protein</fullName>
    </recommendedName>
</protein>
<evidence type="ECO:0008006" key="4">
    <source>
        <dbReference type="Google" id="ProtNLM"/>
    </source>
</evidence>
<accession>A0ABS6EMM3</accession>
<feature type="transmembrane region" description="Helical" evidence="1">
    <location>
        <begin position="21"/>
        <end position="40"/>
    </location>
</feature>
<organism evidence="2 3">
    <name type="scientific">Clostridium mobile</name>
    <dbReference type="NCBI Taxonomy" id="2841512"/>
    <lineage>
        <taxon>Bacteria</taxon>
        <taxon>Bacillati</taxon>
        <taxon>Bacillota</taxon>
        <taxon>Clostridia</taxon>
        <taxon>Eubacteriales</taxon>
        <taxon>Clostridiaceae</taxon>
        <taxon>Clostridium</taxon>
    </lineage>
</organism>
<keyword evidence="1" id="KW-0812">Transmembrane</keyword>
<evidence type="ECO:0000313" key="3">
    <source>
        <dbReference type="Proteomes" id="UP000726170"/>
    </source>
</evidence>
<reference evidence="2 3" key="1">
    <citation type="submission" date="2021-06" db="EMBL/GenBank/DDBJ databases">
        <authorList>
            <person name="Sun Q."/>
            <person name="Li D."/>
        </authorList>
    </citation>
    <scope>NUCLEOTIDE SEQUENCE [LARGE SCALE GENOMIC DNA]</scope>
    <source>
        <strain evidence="2 3">MSJ-11</strain>
    </source>
</reference>
<keyword evidence="3" id="KW-1185">Reference proteome</keyword>
<feature type="transmembrane region" description="Helical" evidence="1">
    <location>
        <begin position="46"/>
        <end position="63"/>
    </location>
</feature>
<sequence>MSRWLDEHDEHIEEMKEKTKNNPLILLGVIGGIAIALVVATGSLEALKVTSPAIVVAIVALLVRKKMNKKKGDPSLRESVEKYLTTPEEVEAFDREMYGEPKYKVEFGDDKNYLAITDNWMVKCRSTFDKKDFIIYKLDEIKIIKTITMKAVGSSIPFKREYHLQIIFKDNSEGMIFIESKKKCMEIKENLQRLLPLVEFWGA</sequence>
<keyword evidence="1" id="KW-0472">Membrane</keyword>
<evidence type="ECO:0000313" key="2">
    <source>
        <dbReference type="EMBL" id="MBU5485665.1"/>
    </source>
</evidence>
<dbReference type="Proteomes" id="UP000726170">
    <property type="component" value="Unassembled WGS sequence"/>
</dbReference>
<keyword evidence="1" id="KW-1133">Transmembrane helix</keyword>